<accession>A0A232FH14</accession>
<dbReference type="EMBL" id="NNAY01000204">
    <property type="protein sequence ID" value="OXU30041.1"/>
    <property type="molecule type" value="Genomic_DNA"/>
</dbReference>
<evidence type="ECO:0000313" key="3">
    <source>
        <dbReference type="EMBL" id="OXU30041.1"/>
    </source>
</evidence>
<dbReference type="Proteomes" id="UP000215335">
    <property type="component" value="Unassembled WGS sequence"/>
</dbReference>
<feature type="transmembrane region" description="Helical" evidence="2">
    <location>
        <begin position="26"/>
        <end position="49"/>
    </location>
</feature>
<keyword evidence="2" id="KW-0812">Transmembrane</keyword>
<evidence type="ECO:0000313" key="4">
    <source>
        <dbReference type="Proteomes" id="UP000215335"/>
    </source>
</evidence>
<keyword evidence="2" id="KW-1133">Transmembrane helix</keyword>
<name>A0A232FH14_9HYME</name>
<proteinExistence type="predicted"/>
<feature type="transmembrane region" description="Helical" evidence="2">
    <location>
        <begin position="100"/>
        <end position="119"/>
    </location>
</feature>
<dbReference type="AlphaFoldDB" id="A0A232FH14"/>
<reference evidence="3 4" key="1">
    <citation type="journal article" date="2017" name="Curr. Biol.">
        <title>The Evolution of Venom by Co-option of Single-Copy Genes.</title>
        <authorList>
            <person name="Martinson E.O."/>
            <person name="Mrinalini"/>
            <person name="Kelkar Y.D."/>
            <person name="Chang C.H."/>
            <person name="Werren J.H."/>
        </authorList>
    </citation>
    <scope>NUCLEOTIDE SEQUENCE [LARGE SCALE GENOMIC DNA]</scope>
    <source>
        <strain evidence="3 4">Alberta</strain>
        <tissue evidence="3">Whole body</tissue>
    </source>
</reference>
<keyword evidence="2" id="KW-0472">Membrane</keyword>
<gene>
    <name evidence="3" type="ORF">TSAR_011878</name>
</gene>
<feature type="region of interest" description="Disordered" evidence="1">
    <location>
        <begin position="170"/>
        <end position="214"/>
    </location>
</feature>
<keyword evidence="4" id="KW-1185">Reference proteome</keyword>
<evidence type="ECO:0000256" key="2">
    <source>
        <dbReference type="SAM" id="Phobius"/>
    </source>
</evidence>
<feature type="transmembrane region" description="Helical" evidence="2">
    <location>
        <begin position="131"/>
        <end position="148"/>
    </location>
</feature>
<evidence type="ECO:0000256" key="1">
    <source>
        <dbReference type="SAM" id="MobiDB-lite"/>
    </source>
</evidence>
<sequence>MHTCDLPFCACVRAYEFRCLQRLLPLYVYSCTAAPSLPCLILLFLLYCYAHTRARAHTHTHTHLHLHVIHVPFSSRSCAKNTRMYIIYARTNNNNTDGGLSFPYPSAAISFSLSVAAAFSRTLLQPSPRCLAHFVLLLLWLIYALCFLRSRRKNRCRLLDRCRQRCRFSPGTSHHNRQSSSSSSSLTRRRRIRRRRRSSSHNASITQSDDGRIQ</sequence>
<protein>
    <submittedName>
        <fullName evidence="3">Uncharacterized protein</fullName>
    </submittedName>
</protein>
<feature type="compositionally biased region" description="Basic residues" evidence="1">
    <location>
        <begin position="187"/>
        <end position="199"/>
    </location>
</feature>
<organism evidence="3 4">
    <name type="scientific">Trichomalopsis sarcophagae</name>
    <dbReference type="NCBI Taxonomy" id="543379"/>
    <lineage>
        <taxon>Eukaryota</taxon>
        <taxon>Metazoa</taxon>
        <taxon>Ecdysozoa</taxon>
        <taxon>Arthropoda</taxon>
        <taxon>Hexapoda</taxon>
        <taxon>Insecta</taxon>
        <taxon>Pterygota</taxon>
        <taxon>Neoptera</taxon>
        <taxon>Endopterygota</taxon>
        <taxon>Hymenoptera</taxon>
        <taxon>Apocrita</taxon>
        <taxon>Proctotrupomorpha</taxon>
        <taxon>Chalcidoidea</taxon>
        <taxon>Pteromalidae</taxon>
        <taxon>Pteromalinae</taxon>
        <taxon>Trichomalopsis</taxon>
    </lineage>
</organism>
<comment type="caution">
    <text evidence="3">The sequence shown here is derived from an EMBL/GenBank/DDBJ whole genome shotgun (WGS) entry which is preliminary data.</text>
</comment>